<accession>A0ABW1LHW6</accession>
<keyword evidence="4 7" id="KW-1133">Transmembrane helix</keyword>
<dbReference type="PANTHER" id="PTHR19139:SF199">
    <property type="entry name" value="MIP17260P"/>
    <property type="match status" value="1"/>
</dbReference>
<keyword evidence="6" id="KW-0813">Transport</keyword>
<name>A0ABW1LHW6_9ACTN</name>
<dbReference type="Proteomes" id="UP001596135">
    <property type="component" value="Unassembled WGS sequence"/>
</dbReference>
<dbReference type="InterPro" id="IPR034294">
    <property type="entry name" value="Aquaporin_transptr"/>
</dbReference>
<evidence type="ECO:0000256" key="3">
    <source>
        <dbReference type="ARBA" id="ARBA00022692"/>
    </source>
</evidence>
<evidence type="ECO:0000256" key="2">
    <source>
        <dbReference type="ARBA" id="ARBA00006175"/>
    </source>
</evidence>
<comment type="subcellular location">
    <subcellularLocation>
        <location evidence="1">Membrane</location>
        <topology evidence="1">Multi-pass membrane protein</topology>
    </subcellularLocation>
</comment>
<feature type="transmembrane region" description="Helical" evidence="7">
    <location>
        <begin position="186"/>
        <end position="215"/>
    </location>
</feature>
<proteinExistence type="inferred from homology"/>
<comment type="caution">
    <text evidence="8">The sequence shown here is derived from an EMBL/GenBank/DDBJ whole genome shotgun (WGS) entry which is preliminary data.</text>
</comment>
<organism evidence="8 9">
    <name type="scientific">Nocardioides hankookensis</name>
    <dbReference type="NCBI Taxonomy" id="443157"/>
    <lineage>
        <taxon>Bacteria</taxon>
        <taxon>Bacillati</taxon>
        <taxon>Actinomycetota</taxon>
        <taxon>Actinomycetes</taxon>
        <taxon>Propionibacteriales</taxon>
        <taxon>Nocardioidaceae</taxon>
        <taxon>Nocardioides</taxon>
    </lineage>
</organism>
<dbReference type="InterPro" id="IPR000425">
    <property type="entry name" value="MIP"/>
</dbReference>
<evidence type="ECO:0000256" key="7">
    <source>
        <dbReference type="SAM" id="Phobius"/>
    </source>
</evidence>
<keyword evidence="3 6" id="KW-0812">Transmembrane</keyword>
<evidence type="ECO:0000256" key="6">
    <source>
        <dbReference type="RuleBase" id="RU000477"/>
    </source>
</evidence>
<feature type="transmembrane region" description="Helical" evidence="7">
    <location>
        <begin position="150"/>
        <end position="166"/>
    </location>
</feature>
<dbReference type="SUPFAM" id="SSF81338">
    <property type="entry name" value="Aquaporin-like"/>
    <property type="match status" value="2"/>
</dbReference>
<dbReference type="Pfam" id="PF00230">
    <property type="entry name" value="MIP"/>
    <property type="match status" value="1"/>
</dbReference>
<evidence type="ECO:0000256" key="5">
    <source>
        <dbReference type="ARBA" id="ARBA00023136"/>
    </source>
</evidence>
<dbReference type="PRINTS" id="PR00783">
    <property type="entry name" value="MINTRINSICP"/>
</dbReference>
<keyword evidence="5 7" id="KW-0472">Membrane</keyword>
<sequence>MTDLARRATAELVGTAFLVAAVVGSGIAAQRLSPDDTGLQLLENSLATGAVLVALILALQPVSASFNPVVTLVERALGSVDTVAAAVLVVAQVVGGLVGVVVANLMFDLDVVSVSTHERGGSGQLVGEVVATLGLVLVVFGTLRSPRIETVAFAVGGYIAAAYWFTSSTSFANPAVTIARMLSDTFAGIAPASVLPFVGMQLLGGLLGAGLVLVLHPRTGAPIEEMP</sequence>
<evidence type="ECO:0000256" key="4">
    <source>
        <dbReference type="ARBA" id="ARBA00022989"/>
    </source>
</evidence>
<gene>
    <name evidence="8" type="ORF">ACFPYL_08310</name>
</gene>
<evidence type="ECO:0000313" key="8">
    <source>
        <dbReference type="EMBL" id="MFC6043074.1"/>
    </source>
</evidence>
<reference evidence="9" key="1">
    <citation type="journal article" date="2019" name="Int. J. Syst. Evol. Microbiol.">
        <title>The Global Catalogue of Microorganisms (GCM) 10K type strain sequencing project: providing services to taxonomists for standard genome sequencing and annotation.</title>
        <authorList>
            <consortium name="The Broad Institute Genomics Platform"/>
            <consortium name="The Broad Institute Genome Sequencing Center for Infectious Disease"/>
            <person name="Wu L."/>
            <person name="Ma J."/>
        </authorList>
    </citation>
    <scope>NUCLEOTIDE SEQUENCE [LARGE SCALE GENOMIC DNA]</scope>
    <source>
        <strain evidence="9">CCUG 54522</strain>
    </source>
</reference>
<dbReference type="PANTHER" id="PTHR19139">
    <property type="entry name" value="AQUAPORIN TRANSPORTER"/>
    <property type="match status" value="1"/>
</dbReference>
<keyword evidence="9" id="KW-1185">Reference proteome</keyword>
<feature type="transmembrane region" description="Helical" evidence="7">
    <location>
        <begin position="125"/>
        <end position="143"/>
    </location>
</feature>
<dbReference type="InterPro" id="IPR023271">
    <property type="entry name" value="Aquaporin-like"/>
</dbReference>
<dbReference type="EMBL" id="JBHSRJ010000004">
    <property type="protein sequence ID" value="MFC6043074.1"/>
    <property type="molecule type" value="Genomic_DNA"/>
</dbReference>
<dbReference type="RefSeq" id="WP_379152834.1">
    <property type="nucleotide sequence ID" value="NZ_JBHSRJ010000004.1"/>
</dbReference>
<feature type="transmembrane region" description="Helical" evidence="7">
    <location>
        <begin position="49"/>
        <end position="70"/>
    </location>
</feature>
<protein>
    <submittedName>
        <fullName evidence="8">Aquaporin</fullName>
    </submittedName>
</protein>
<feature type="transmembrane region" description="Helical" evidence="7">
    <location>
        <begin position="82"/>
        <end position="105"/>
    </location>
</feature>
<feature type="transmembrane region" description="Helical" evidence="7">
    <location>
        <begin position="12"/>
        <end position="29"/>
    </location>
</feature>
<evidence type="ECO:0000256" key="1">
    <source>
        <dbReference type="ARBA" id="ARBA00004141"/>
    </source>
</evidence>
<dbReference type="Gene3D" id="1.20.1080.10">
    <property type="entry name" value="Glycerol uptake facilitator protein"/>
    <property type="match status" value="2"/>
</dbReference>
<comment type="similarity">
    <text evidence="2 6">Belongs to the MIP/aquaporin (TC 1.A.8) family.</text>
</comment>
<evidence type="ECO:0000313" key="9">
    <source>
        <dbReference type="Proteomes" id="UP001596135"/>
    </source>
</evidence>